<dbReference type="Proteomes" id="UP000001191">
    <property type="component" value="Chromosome"/>
</dbReference>
<dbReference type="Pfam" id="PF11833">
    <property type="entry name" value="CPP1-like"/>
    <property type="match status" value="1"/>
</dbReference>
<evidence type="ECO:0000256" key="1">
    <source>
        <dbReference type="SAM" id="Phobius"/>
    </source>
</evidence>
<keyword evidence="1" id="KW-1133">Transmembrane helix</keyword>
<dbReference type="EMBL" id="CP001037">
    <property type="protein sequence ID" value="ACC82480.1"/>
    <property type="molecule type" value="Genomic_DNA"/>
</dbReference>
<dbReference type="EnsemblBacteria" id="ACC82480">
    <property type="protein sequence ID" value="ACC82480"/>
    <property type="gene ID" value="Npun_F4102"/>
</dbReference>
<keyword evidence="1" id="KW-0812">Transmembrane</keyword>
<dbReference type="STRING" id="63737.Npun_F4102"/>
<gene>
    <name evidence="2" type="ordered locus">Npun_F4102</name>
</gene>
<keyword evidence="1" id="KW-0472">Membrane</keyword>
<reference evidence="3" key="1">
    <citation type="submission" date="2008-04" db="EMBL/GenBank/DDBJ databases">
        <title>Complete sequence of chromosome of Nostoc punctiforme ATCC 29133.</title>
        <authorList>
            <consortium name="US DOE Joint Genome Institute"/>
            <person name="Copeland A."/>
            <person name="Lucas S."/>
            <person name="Lapidus A."/>
            <person name="Glavina del Rio T."/>
            <person name="Dalin E."/>
            <person name="Tice H."/>
            <person name="Pitluck S."/>
            <person name="Chain P."/>
            <person name="Malfatti S."/>
            <person name="Shin M."/>
            <person name="Vergez L."/>
            <person name="Schmutz J."/>
            <person name="Larimer F."/>
            <person name="Land M."/>
            <person name="Hauser L."/>
            <person name="Kyrpides N."/>
            <person name="Kim E."/>
            <person name="Meeks J.C."/>
            <person name="Elhai J."/>
            <person name="Campbell E.L."/>
            <person name="Thiel T."/>
            <person name="Longmire J."/>
            <person name="Potts M."/>
            <person name="Atlas R."/>
        </authorList>
    </citation>
    <scope>NUCLEOTIDE SEQUENCE [LARGE SCALE GENOMIC DNA]</scope>
    <source>
        <strain evidence="3">ATCC 29133 / PCC 73102</strain>
    </source>
</reference>
<dbReference type="InterPro" id="IPR021788">
    <property type="entry name" value="CPP1-like"/>
</dbReference>
<sequence length="209" mass="23433">MSDQNPYEKLGVSEEASFDEIQDARNRLFEQHSGDAKHLEVIEAAYDAILMDRLRMRQEGKIKVPERIRFPELRVQSPPKESPTPRDQSPAWLQRMLDQPTPADILLPGAWFLGLSSISLFYPEGGEQVLQLALVVGVGTSIYFLNRKEGKFGRAVLFTLISLIIGLIAGGLVASWLLPQISSFTNLGTNQFSTVVTFILLWLVSSFLR</sequence>
<dbReference type="OrthoDB" id="483084at2"/>
<dbReference type="HOGENOM" id="CLU_072193_2_0_3"/>
<dbReference type="AlphaFoldDB" id="B2J7N5"/>
<reference evidence="2 3" key="2">
    <citation type="journal article" date="2013" name="Plant Physiol.">
        <title>A Nostoc punctiforme Sugar Transporter Necessary to Establish a Cyanobacterium-Plant Symbiosis.</title>
        <authorList>
            <person name="Ekman M."/>
            <person name="Picossi S."/>
            <person name="Campbell E.L."/>
            <person name="Meeks J.C."/>
            <person name="Flores E."/>
        </authorList>
    </citation>
    <scope>NUCLEOTIDE SEQUENCE [LARGE SCALE GENOMIC DNA]</scope>
    <source>
        <strain evidence="3">ATCC 29133 / PCC 73102</strain>
    </source>
</reference>
<proteinExistence type="predicted"/>
<dbReference type="eggNOG" id="COG2214">
    <property type="taxonomic scope" value="Bacteria"/>
</dbReference>
<evidence type="ECO:0000313" key="3">
    <source>
        <dbReference type="Proteomes" id="UP000001191"/>
    </source>
</evidence>
<feature type="transmembrane region" description="Helical" evidence="1">
    <location>
        <begin position="190"/>
        <end position="208"/>
    </location>
</feature>
<dbReference type="KEGG" id="npu:Npun_F4102"/>
<evidence type="ECO:0000313" key="2">
    <source>
        <dbReference type="EMBL" id="ACC82480.1"/>
    </source>
</evidence>
<keyword evidence="3" id="KW-1185">Reference proteome</keyword>
<dbReference type="PANTHER" id="PTHR33372">
    <property type="match status" value="1"/>
</dbReference>
<protein>
    <recommendedName>
        <fullName evidence="4">Heat shock protein DnaJ domain protein</fullName>
    </recommendedName>
</protein>
<evidence type="ECO:0008006" key="4">
    <source>
        <dbReference type="Google" id="ProtNLM"/>
    </source>
</evidence>
<dbReference type="PhylomeDB" id="B2J7N5"/>
<name>B2J7N5_NOSP7</name>
<feature type="transmembrane region" description="Helical" evidence="1">
    <location>
        <begin position="157"/>
        <end position="178"/>
    </location>
</feature>
<dbReference type="PANTHER" id="PTHR33372:SF2">
    <property type="entry name" value="PROTEIN CHAPERONE-LIKE PROTEIN OF POR1, CHLOROPLASTIC"/>
    <property type="match status" value="1"/>
</dbReference>
<feature type="transmembrane region" description="Helical" evidence="1">
    <location>
        <begin position="128"/>
        <end position="145"/>
    </location>
</feature>
<dbReference type="RefSeq" id="WP_012410447.1">
    <property type="nucleotide sequence ID" value="NC_010628.1"/>
</dbReference>
<accession>B2J7N5</accession>
<organism evidence="2 3">
    <name type="scientific">Nostoc punctiforme (strain ATCC 29133 / PCC 73102)</name>
    <dbReference type="NCBI Taxonomy" id="63737"/>
    <lineage>
        <taxon>Bacteria</taxon>
        <taxon>Bacillati</taxon>
        <taxon>Cyanobacteriota</taxon>
        <taxon>Cyanophyceae</taxon>
        <taxon>Nostocales</taxon>
        <taxon>Nostocaceae</taxon>
        <taxon>Nostoc</taxon>
    </lineage>
</organism>